<dbReference type="OrthoDB" id="371245at2759"/>
<proteinExistence type="inferred from homology"/>
<sequence length="994" mass="114177">MDKWLMKGQNKEDNPKLERKRKPEKETSEASTSSIEVEYAVPIPSSSLTSVGLATSESNNPQTKKIKRLNKFNDLWLQEPNFLSWLCKDSKMKDGNDLAHCMLCSVSIIAHKSDLIRHMNSDRHKKKSLEIQNIPKISNYLPVMDLEINVRKAELKLAGALAENNIPISFSDILGPLCKEIFADSVIAKNMNLHRTKATAIINNVLGNTFLEDIYEKLRGEKIFFSLIMDETTDQSSLKQCCFTAVVYDENTNKVEHLFLDMVELSSGTAKGLYDCLHQMLRNKNISIENMVGFSSDTTNVMVGEHCSVFALLKKDLPHIALVKCSCHMIHLSSSKACLKLPRNVEDFLRSVGAHFSRSSQRQLKFREFQEFFQVEIHKILTPAQTRWLSLKACIDRVLEQYTPLKAYLTETVFSDPSKTTEEMLITMNNQFTVVYLEFMSYVLALAGESIEILKNDENVPRVAIADFYRTYQEFYIELTSDITKRFDFGDPLFSIISAVNPSEAQQFLIKSLVPVLKRFPVLYKFVTAQKLDDEWRTHALLDFEQHGLEIHGDNINAESYWGKVFRLKNAAGEYMFPNIKIVMSLLLILPFSNASVERKFSALRCLKTENRNRLNTEICNDAMASITVGDNIIAVIKDLNIDCYDYSNHNIVVVESNDNNDRISDIIISYNCKYLAVITSTSKQLIVYELPLLTKKKQYILPRTGSKIRFSARGDQIFVADKSGDVLMYDITKEDDGIKLLGHLSLLLNVLQTNNCKFLISSDRDEKIRVSCYPNTYNVQTYCLGHKEFVNHIELLPHDDNYLTSTSGDGTVKFWNYAEGKLYYSINTFLDISDEKLKENFAKLMIEDGIEVNTLPIVHYAISKLNDSCSILAVAVHTFNQILIYSVHTRNQCFEHKLHEKLEVQQFPASFKFYNNCLFVYNAVDSNVQIFKIKYEKLSISLEIGEKVQMFLHNKLNANINLENNLSIKLLYKRKFDSVQEYRERKRQRLEKV</sequence>
<dbReference type="PANTHER" id="PTHR37162">
    <property type="entry name" value="HAT FAMILY DIMERISATION DOMAINCONTAINING PROTEIN-RELATED"/>
    <property type="match status" value="1"/>
</dbReference>
<comment type="subcellular location">
    <subcellularLocation>
        <location evidence="3">Nucleus</location>
    </subcellularLocation>
</comment>
<dbReference type="Pfam" id="PF05699">
    <property type="entry name" value="Dimer_Tnp_hAT"/>
    <property type="match status" value="1"/>
</dbReference>
<dbReference type="PANTHER" id="PTHR37162:SF1">
    <property type="entry name" value="BED-TYPE DOMAIN-CONTAINING PROTEIN"/>
    <property type="match status" value="1"/>
</dbReference>
<evidence type="ECO:0000256" key="1">
    <source>
        <dbReference type="ARBA" id="ARBA00093337"/>
    </source>
</evidence>
<keyword evidence="8" id="KW-1185">Reference proteome</keyword>
<dbReference type="GO" id="GO:0005634">
    <property type="term" value="C:nucleus"/>
    <property type="evidence" value="ECO:0007669"/>
    <property type="project" value="UniProtKB-SubCell"/>
</dbReference>
<dbReference type="InterPro" id="IPR001680">
    <property type="entry name" value="WD40_rpt"/>
</dbReference>
<dbReference type="Pfam" id="PF00400">
    <property type="entry name" value="WD40"/>
    <property type="match status" value="1"/>
</dbReference>
<dbReference type="PROSITE" id="PS50082">
    <property type="entry name" value="WD_REPEATS_2"/>
    <property type="match status" value="1"/>
</dbReference>
<evidence type="ECO:0000259" key="6">
    <source>
        <dbReference type="Pfam" id="PF05699"/>
    </source>
</evidence>
<dbReference type="GO" id="GO:0106004">
    <property type="term" value="P:tRNA (guanine-N7)-methylation"/>
    <property type="evidence" value="ECO:0007669"/>
    <property type="project" value="UniProtKB-UniRule"/>
</dbReference>
<reference evidence="7" key="1">
    <citation type="submission" date="2021-04" db="EMBL/GenBank/DDBJ databases">
        <authorList>
            <person name="Tunstrom K."/>
        </authorList>
    </citation>
    <scope>NUCLEOTIDE SEQUENCE</scope>
</reference>
<feature type="region of interest" description="Disordered" evidence="5">
    <location>
        <begin position="1"/>
        <end position="36"/>
    </location>
</feature>
<evidence type="ECO:0000256" key="2">
    <source>
        <dbReference type="ARBA" id="ARBA00093542"/>
    </source>
</evidence>
<keyword evidence="3" id="KW-0677">Repeat</keyword>
<comment type="function">
    <text evidence="1">Required for the Mettl1-dependent formation of N(7)-methylguanine at position 46 (m7G46) in tRNA. In the Mettl1-wuho methyltransferase complex, it is required to stabilize and induce conformational changes of the catalytic subunit. Required for binding of nanos mRNA and repression of translation by the mei-P26-bgcn-bam-sxl complex. May cooperate with mei-P26 and nanos to derepress the BMP signaling pathway. May cooperate with mei-P26 to suppress expression of a subset of microRNAs. May cooperate with mei-P26 to regulate bam expression levels in germline cells during gametogenesis. Required to promote mitosis to meiosis transition during gametogenesis. May regulate germline cell division in part by regulating ribosome biogenesis.</text>
</comment>
<evidence type="ECO:0000256" key="4">
    <source>
        <dbReference type="PROSITE-ProRule" id="PRU00221"/>
    </source>
</evidence>
<evidence type="ECO:0000313" key="7">
    <source>
        <dbReference type="EMBL" id="CAG4993532.1"/>
    </source>
</evidence>
<comment type="pathway">
    <text evidence="3">tRNA modification; N(7)-methylguanine-tRNA biosynthesis.</text>
</comment>
<dbReference type="AlphaFoldDB" id="A0A8S3X104"/>
<dbReference type="HAMAP" id="MF_03056">
    <property type="entry name" value="TRM82"/>
    <property type="match status" value="1"/>
</dbReference>
<dbReference type="EMBL" id="CAJQZP010000885">
    <property type="protein sequence ID" value="CAG4993532.1"/>
    <property type="molecule type" value="Genomic_DNA"/>
</dbReference>
<feature type="compositionally biased region" description="Basic and acidic residues" evidence="5">
    <location>
        <begin position="1"/>
        <end position="28"/>
    </location>
</feature>
<keyword evidence="3 4" id="KW-0853">WD repeat</keyword>
<feature type="repeat" description="WD" evidence="4">
    <location>
        <begin position="784"/>
        <end position="826"/>
    </location>
</feature>
<organism evidence="7 8">
    <name type="scientific">Parnassius apollo</name>
    <name type="common">Apollo butterfly</name>
    <name type="synonym">Papilio apollo</name>
    <dbReference type="NCBI Taxonomy" id="110799"/>
    <lineage>
        <taxon>Eukaryota</taxon>
        <taxon>Metazoa</taxon>
        <taxon>Ecdysozoa</taxon>
        <taxon>Arthropoda</taxon>
        <taxon>Hexapoda</taxon>
        <taxon>Insecta</taxon>
        <taxon>Pterygota</taxon>
        <taxon>Neoptera</taxon>
        <taxon>Endopterygota</taxon>
        <taxon>Lepidoptera</taxon>
        <taxon>Glossata</taxon>
        <taxon>Ditrysia</taxon>
        <taxon>Papilionoidea</taxon>
        <taxon>Papilionidae</taxon>
        <taxon>Parnassiinae</taxon>
        <taxon>Parnassini</taxon>
        <taxon>Parnassius</taxon>
        <taxon>Parnassius</taxon>
    </lineage>
</organism>
<comment type="subunit">
    <text evidence="2">Forms a heterodimer with the catalytic subunit Mettl1. Interacts with mei-P26 and weakly interacts with bgcn; required for the function or formation of the mei-P26-bgcn-bam-sxl complex. Interacts with nanos; may be involved in mei-P26-dependent derepression of the BMP signaling pathway. Interacts with Myc; the interaction may be mediated by mei-P26 and may be involved in the regulation of ribosome biogenesis.</text>
</comment>
<comment type="similarity">
    <text evidence="3">Belongs to the WD repeat TRM82 family.</text>
</comment>
<accession>A0A8S3X104</accession>
<keyword evidence="3" id="KW-0539">Nucleus</keyword>
<protein>
    <submittedName>
        <fullName evidence="7">(apollo) hypothetical protein</fullName>
    </submittedName>
</protein>
<comment type="caution">
    <text evidence="7">The sequence shown here is derived from an EMBL/GenBank/DDBJ whole genome shotgun (WGS) entry which is preliminary data.</text>
</comment>
<dbReference type="GO" id="GO:0046983">
    <property type="term" value="F:protein dimerization activity"/>
    <property type="evidence" value="ECO:0007669"/>
    <property type="project" value="InterPro"/>
</dbReference>
<comment type="function">
    <text evidence="3">Required for the formation of N(7)-methylguanine at position 46 (m7G46) in tRNA. In the complex, it is required to stabilize and induce conformational changes of the catalytic subunit.</text>
</comment>
<gene>
    <name evidence="7" type="ORF">PAPOLLO_LOCUS12519</name>
</gene>
<keyword evidence="3" id="KW-0819">tRNA processing</keyword>
<dbReference type="SMART" id="SM00320">
    <property type="entry name" value="WD40"/>
    <property type="match status" value="2"/>
</dbReference>
<feature type="domain" description="HAT C-terminal dimerisation" evidence="6">
    <location>
        <begin position="577"/>
        <end position="624"/>
    </location>
</feature>
<name>A0A8S3X104_PARAO</name>
<evidence type="ECO:0000256" key="3">
    <source>
        <dbReference type="HAMAP-Rule" id="MF_03056"/>
    </source>
</evidence>
<dbReference type="InterPro" id="IPR008906">
    <property type="entry name" value="HATC_C_dom"/>
</dbReference>
<dbReference type="InterPro" id="IPR028884">
    <property type="entry name" value="Trm82"/>
</dbReference>
<dbReference type="Proteomes" id="UP000691718">
    <property type="component" value="Unassembled WGS sequence"/>
</dbReference>
<evidence type="ECO:0000313" key="8">
    <source>
        <dbReference type="Proteomes" id="UP000691718"/>
    </source>
</evidence>
<evidence type="ECO:0000256" key="5">
    <source>
        <dbReference type="SAM" id="MobiDB-lite"/>
    </source>
</evidence>